<comment type="caution">
    <text evidence="2">The sequence shown here is derived from an EMBL/GenBank/DDBJ whole genome shotgun (WGS) entry which is preliminary data.</text>
</comment>
<evidence type="ECO:0000313" key="3">
    <source>
        <dbReference type="Proteomes" id="UP001221328"/>
    </source>
</evidence>
<accession>A0ABT5G9Y5</accession>
<evidence type="ECO:0008006" key="4">
    <source>
        <dbReference type="Google" id="ProtNLM"/>
    </source>
</evidence>
<feature type="signal peptide" evidence="1">
    <location>
        <begin position="1"/>
        <end position="26"/>
    </location>
</feature>
<organism evidence="2 3">
    <name type="scientific">Streptomyces gilvifuscus</name>
    <dbReference type="NCBI Taxonomy" id="1550617"/>
    <lineage>
        <taxon>Bacteria</taxon>
        <taxon>Bacillati</taxon>
        <taxon>Actinomycetota</taxon>
        <taxon>Actinomycetes</taxon>
        <taxon>Kitasatosporales</taxon>
        <taxon>Streptomycetaceae</taxon>
        <taxon>Streptomyces</taxon>
    </lineage>
</organism>
<dbReference type="EMBL" id="JAQOSK010000034">
    <property type="protein sequence ID" value="MDC2961362.1"/>
    <property type="molecule type" value="Genomic_DNA"/>
</dbReference>
<feature type="chain" id="PRO_5045644464" description="Secreted protein" evidence="1">
    <location>
        <begin position="27"/>
        <end position="60"/>
    </location>
</feature>
<evidence type="ECO:0000313" key="2">
    <source>
        <dbReference type="EMBL" id="MDC2961362.1"/>
    </source>
</evidence>
<proteinExistence type="predicted"/>
<gene>
    <name evidence="2" type="ORF">PO587_43760</name>
</gene>
<sequence>MTRLFRMQLIRLCAATAALVAVSLLGHPEHTDTGRREQVTYQAECETIPAARCDDTSWGG</sequence>
<evidence type="ECO:0000256" key="1">
    <source>
        <dbReference type="SAM" id="SignalP"/>
    </source>
</evidence>
<keyword evidence="1" id="KW-0732">Signal</keyword>
<name>A0ABT5G9Y5_9ACTN</name>
<protein>
    <recommendedName>
        <fullName evidence="4">Secreted protein</fullName>
    </recommendedName>
</protein>
<reference evidence="2 3" key="1">
    <citation type="journal article" date="2015" name="Int. J. Syst. Evol. Microbiol.">
        <title>Streptomyces gilvifuscus sp. nov., an actinomycete that produces antibacterial compounds isolated from soil.</title>
        <authorList>
            <person name="Nguyen T.M."/>
            <person name="Kim J."/>
        </authorList>
    </citation>
    <scope>NUCLEOTIDE SEQUENCE [LARGE SCALE GENOMIC DNA]</scope>
    <source>
        <strain evidence="2 3">T113</strain>
    </source>
</reference>
<keyword evidence="3" id="KW-1185">Reference proteome</keyword>
<dbReference type="Proteomes" id="UP001221328">
    <property type="component" value="Unassembled WGS sequence"/>
</dbReference>
<dbReference type="RefSeq" id="WP_200701496.1">
    <property type="nucleotide sequence ID" value="NZ_JAQOSK010000034.1"/>
</dbReference>